<evidence type="ECO:0000256" key="4">
    <source>
        <dbReference type="ARBA" id="ARBA00022454"/>
    </source>
</evidence>
<dbReference type="GO" id="GO:0000939">
    <property type="term" value="C:inner kinetochore"/>
    <property type="evidence" value="ECO:0007669"/>
    <property type="project" value="TreeGrafter"/>
</dbReference>
<dbReference type="PANTHER" id="PTHR48208:SF2">
    <property type="entry name" value="CENTROMERE PROTEIN I"/>
    <property type="match status" value="1"/>
</dbReference>
<dbReference type="GO" id="GO:0005634">
    <property type="term" value="C:nucleus"/>
    <property type="evidence" value="ECO:0007669"/>
    <property type="project" value="UniProtKB-SubCell"/>
</dbReference>
<dbReference type="EMBL" id="HBUF01232052">
    <property type="protein sequence ID" value="CAG6673766.1"/>
    <property type="molecule type" value="Transcribed_RNA"/>
</dbReference>
<reference evidence="7" key="1">
    <citation type="submission" date="2021-05" db="EMBL/GenBank/DDBJ databases">
        <authorList>
            <person name="Alioto T."/>
            <person name="Alioto T."/>
            <person name="Gomez Garrido J."/>
        </authorList>
    </citation>
    <scope>NUCLEOTIDE SEQUENCE</scope>
</reference>
<evidence type="ECO:0000313" key="7">
    <source>
        <dbReference type="EMBL" id="CAG6673764.1"/>
    </source>
</evidence>
<organism evidence="7">
    <name type="scientific">Cacopsylla melanoneura</name>
    <dbReference type="NCBI Taxonomy" id="428564"/>
    <lineage>
        <taxon>Eukaryota</taxon>
        <taxon>Metazoa</taxon>
        <taxon>Ecdysozoa</taxon>
        <taxon>Arthropoda</taxon>
        <taxon>Hexapoda</taxon>
        <taxon>Insecta</taxon>
        <taxon>Pterygota</taxon>
        <taxon>Neoptera</taxon>
        <taxon>Paraneoptera</taxon>
        <taxon>Hemiptera</taxon>
        <taxon>Sternorrhyncha</taxon>
        <taxon>Psylloidea</taxon>
        <taxon>Psyllidae</taxon>
        <taxon>Psyllinae</taxon>
        <taxon>Cacopsylla</taxon>
    </lineage>
</organism>
<sequence>MADQQDFQDVKNEVLQFIRSFNRSNNHRQDLKNKLEKLHKVVGYCPLTQQEVFILMTTFFKYIDKFKDSTFQSFLISCIPDNQLDKKFVRDLVEWLLAKYTSKAYEVKCDILLKWFYSLLNHNLIDLTLLDVYYTFLFKIIEIPCFLNTVCPLLFLLNHYGNTLPWMLTTARTLKEMNQQKKSLSLLIKKLDLNQTKSQMSGDCLFWPYPAGISTLNKILNLKHNLPSQGLANGANSTSLAINDIIKPGNPASAGVPRAQRVSAAVPLAQISTVDAFSHFFHIISLPEDILTLLSSNLGVMKTILDPEMEDEFVTKLKFKLSDMFQNKEGKYKTSECKAILSYLYKFQNLIQQGIDCVSNFLASYLKTWNGLDYKKEVLHLCEWFVFDSKLSLIHDFLKPLHLLQMTANPEDQIAYIEMYGKLYNNLLMESDKIVNKSQPRMFLSLEMGEIVSSKCAWMRQEDTNMDMFTSLGRYIMQECSTSILNSSSHREVLVYTTLDLCVKCLSAEDYFNKSLLLMIPPSIVFLPLFSTSLRNISSICFILDKYKEYQKSERLYGMYDAEFNLIDGYIEDFINFLWRGNGWNDRSRGEVFASIPDSEVPHTVHEPLQGRYSSIQINRSLHVRKHVAVVTFSHPIMKRPGATHITDKEFLDTILSKLSPTLASFIKTYCEEEIMF</sequence>
<evidence type="ECO:0000256" key="2">
    <source>
        <dbReference type="ARBA" id="ARBA00004584"/>
    </source>
</evidence>
<evidence type="ECO:0000256" key="3">
    <source>
        <dbReference type="ARBA" id="ARBA00005470"/>
    </source>
</evidence>
<dbReference type="InterPro" id="IPR012485">
    <property type="entry name" value="CENP-I"/>
</dbReference>
<name>A0A8D8SPU8_9HEMI</name>
<keyword evidence="5" id="KW-0539">Nucleus</keyword>
<dbReference type="EMBL" id="HBUF01396652">
    <property type="protein sequence ID" value="CAG6735720.1"/>
    <property type="molecule type" value="Transcribed_RNA"/>
</dbReference>
<dbReference type="EMBL" id="HBUF01232053">
    <property type="protein sequence ID" value="CAG6673767.1"/>
    <property type="molecule type" value="Transcribed_RNA"/>
</dbReference>
<dbReference type="Pfam" id="PF07778">
    <property type="entry name" value="CENP-I"/>
    <property type="match status" value="1"/>
</dbReference>
<protein>
    <submittedName>
        <fullName evidence="7">Centromere protein I</fullName>
    </submittedName>
</protein>
<dbReference type="EMBL" id="HBUF01138067">
    <property type="protein sequence ID" value="CAG6645717.1"/>
    <property type="molecule type" value="Transcribed_RNA"/>
</dbReference>
<evidence type="ECO:0000256" key="5">
    <source>
        <dbReference type="ARBA" id="ARBA00023242"/>
    </source>
</evidence>
<dbReference type="GO" id="GO:0000070">
    <property type="term" value="P:mitotic sister chromatid segregation"/>
    <property type="evidence" value="ECO:0007669"/>
    <property type="project" value="TreeGrafter"/>
</dbReference>
<evidence type="ECO:0000256" key="6">
    <source>
        <dbReference type="ARBA" id="ARBA00023328"/>
    </source>
</evidence>
<keyword evidence="4" id="KW-0158">Chromosome</keyword>
<evidence type="ECO:0000256" key="1">
    <source>
        <dbReference type="ARBA" id="ARBA00004123"/>
    </source>
</evidence>
<proteinExistence type="inferred from homology"/>
<keyword evidence="6" id="KW-0137">Centromere</keyword>
<dbReference type="AlphaFoldDB" id="A0A8D8SPU8"/>
<dbReference type="PANTHER" id="PTHR48208">
    <property type="entry name" value="CENTROMERE PROTEIN I"/>
    <property type="match status" value="1"/>
</dbReference>
<dbReference type="EMBL" id="HBUF01232050">
    <property type="protein sequence ID" value="CAG6673764.1"/>
    <property type="molecule type" value="Transcribed_RNA"/>
</dbReference>
<dbReference type="GO" id="GO:0034080">
    <property type="term" value="P:CENP-A containing chromatin assembly"/>
    <property type="evidence" value="ECO:0007669"/>
    <property type="project" value="TreeGrafter"/>
</dbReference>
<comment type="subcellular location">
    <subcellularLocation>
        <location evidence="2">Chromosome</location>
        <location evidence="2">Centromere</location>
    </subcellularLocation>
    <subcellularLocation>
        <location evidence="1">Nucleus</location>
    </subcellularLocation>
</comment>
<dbReference type="EMBL" id="HBUF01138068">
    <property type="protein sequence ID" value="CAG6645718.1"/>
    <property type="molecule type" value="Transcribed_RNA"/>
</dbReference>
<comment type="similarity">
    <text evidence="3">Belongs to the CENP-I/CTF3 family.</text>
</comment>
<accession>A0A8D8SPU8</accession>